<name>A0A6G1DV75_9ORYZ</name>
<sequence>MLVVRVRPKGMDWVSAAGAPSGEEKAEVRAASCWGTRINPAGTPFPLAPWQVSRRASLSVLPMGQPISLVLHSGGEILCTMSLQDEAICEDMPCRWLFEAISPIAPSSSQGKKRK</sequence>
<comment type="caution">
    <text evidence="1">The sequence shown here is derived from an EMBL/GenBank/DDBJ whole genome shotgun (WGS) entry which is preliminary data.</text>
</comment>
<protein>
    <submittedName>
        <fullName evidence="1">Uncharacterized protein</fullName>
    </submittedName>
</protein>
<gene>
    <name evidence="1" type="ORF">E2562_000634</name>
</gene>
<dbReference type="AlphaFoldDB" id="A0A6G1DV75"/>
<evidence type="ECO:0000313" key="1">
    <source>
        <dbReference type="EMBL" id="KAF0916004.1"/>
    </source>
</evidence>
<dbReference type="EMBL" id="SPHZ02000005">
    <property type="protein sequence ID" value="KAF0916004.1"/>
    <property type="molecule type" value="Genomic_DNA"/>
</dbReference>
<accession>A0A6G1DV75</accession>
<evidence type="ECO:0000313" key="2">
    <source>
        <dbReference type="Proteomes" id="UP000479710"/>
    </source>
</evidence>
<dbReference type="Proteomes" id="UP000479710">
    <property type="component" value="Unassembled WGS sequence"/>
</dbReference>
<organism evidence="1 2">
    <name type="scientific">Oryza meyeriana var. granulata</name>
    <dbReference type="NCBI Taxonomy" id="110450"/>
    <lineage>
        <taxon>Eukaryota</taxon>
        <taxon>Viridiplantae</taxon>
        <taxon>Streptophyta</taxon>
        <taxon>Embryophyta</taxon>
        <taxon>Tracheophyta</taxon>
        <taxon>Spermatophyta</taxon>
        <taxon>Magnoliopsida</taxon>
        <taxon>Liliopsida</taxon>
        <taxon>Poales</taxon>
        <taxon>Poaceae</taxon>
        <taxon>BOP clade</taxon>
        <taxon>Oryzoideae</taxon>
        <taxon>Oryzeae</taxon>
        <taxon>Oryzinae</taxon>
        <taxon>Oryza</taxon>
        <taxon>Oryza meyeriana</taxon>
    </lineage>
</organism>
<keyword evidence="2" id="KW-1185">Reference proteome</keyword>
<reference evidence="1 2" key="1">
    <citation type="submission" date="2019-11" db="EMBL/GenBank/DDBJ databases">
        <title>Whole genome sequence of Oryza granulata.</title>
        <authorList>
            <person name="Li W."/>
        </authorList>
    </citation>
    <scope>NUCLEOTIDE SEQUENCE [LARGE SCALE GENOMIC DNA]</scope>
    <source>
        <strain evidence="2">cv. Menghai</strain>
        <tissue evidence="1">Leaf</tissue>
    </source>
</reference>
<proteinExistence type="predicted"/>